<feature type="compositionally biased region" description="Low complexity" evidence="3">
    <location>
        <begin position="156"/>
        <end position="167"/>
    </location>
</feature>
<evidence type="ECO:0000256" key="1">
    <source>
        <dbReference type="ARBA" id="ARBA00022737"/>
    </source>
</evidence>
<protein>
    <recommendedName>
        <fullName evidence="4">Fibronectin type-III domain-containing protein</fullName>
    </recommendedName>
</protein>
<comment type="caution">
    <text evidence="5">The sequence shown here is derived from an EMBL/GenBank/DDBJ whole genome shotgun (WGS) entry which is preliminary data.</text>
</comment>
<keyword evidence="2" id="KW-0175">Coiled coil</keyword>
<dbReference type="Gene3D" id="2.60.40.10">
    <property type="entry name" value="Immunoglobulins"/>
    <property type="match status" value="2"/>
</dbReference>
<dbReference type="SMART" id="SM00060">
    <property type="entry name" value="FN3"/>
    <property type="match status" value="2"/>
</dbReference>
<dbReference type="InterPro" id="IPR003961">
    <property type="entry name" value="FN3_dom"/>
</dbReference>
<reference evidence="5" key="1">
    <citation type="submission" date="2021-02" db="EMBL/GenBank/DDBJ databases">
        <authorList>
            <person name="Dougan E. K."/>
            <person name="Rhodes N."/>
            <person name="Thang M."/>
            <person name="Chan C."/>
        </authorList>
    </citation>
    <scope>NUCLEOTIDE SEQUENCE</scope>
</reference>
<dbReference type="EMBL" id="CAJNNV010031529">
    <property type="protein sequence ID" value="CAE8636685.1"/>
    <property type="molecule type" value="Genomic_DNA"/>
</dbReference>
<evidence type="ECO:0000256" key="2">
    <source>
        <dbReference type="SAM" id="Coils"/>
    </source>
</evidence>
<dbReference type="AlphaFoldDB" id="A0A813HGS8"/>
<accession>A0A813HGS8</accession>
<dbReference type="CDD" id="cd00063">
    <property type="entry name" value="FN3"/>
    <property type="match status" value="2"/>
</dbReference>
<keyword evidence="6" id="KW-1185">Reference proteome</keyword>
<organism evidence="5 6">
    <name type="scientific">Polarella glacialis</name>
    <name type="common">Dinoflagellate</name>
    <dbReference type="NCBI Taxonomy" id="89957"/>
    <lineage>
        <taxon>Eukaryota</taxon>
        <taxon>Sar</taxon>
        <taxon>Alveolata</taxon>
        <taxon>Dinophyceae</taxon>
        <taxon>Suessiales</taxon>
        <taxon>Suessiaceae</taxon>
        <taxon>Polarella</taxon>
    </lineage>
</organism>
<feature type="compositionally biased region" description="Low complexity" evidence="3">
    <location>
        <begin position="864"/>
        <end position="879"/>
    </location>
</feature>
<feature type="region of interest" description="Disordered" evidence="3">
    <location>
        <begin position="151"/>
        <end position="276"/>
    </location>
</feature>
<evidence type="ECO:0000313" key="5">
    <source>
        <dbReference type="EMBL" id="CAE8636685.1"/>
    </source>
</evidence>
<dbReference type="InterPro" id="IPR013783">
    <property type="entry name" value="Ig-like_fold"/>
</dbReference>
<feature type="coiled-coil region" evidence="2">
    <location>
        <begin position="924"/>
        <end position="951"/>
    </location>
</feature>
<sequence length="981" mass="105638">MSMPRGGTGATLNGYPQTMHQVPLQQRFPAAAQPEPCVRAAQPLRPQSNLQPPARTLQASQAYAAQPLHQPPARTLQASQAYAAQPLHPQLRAQPVQIQPQPFTGSGESLADHQSRRLIARVGGEPLLQPAIAADSRLGMPDAGRTLRFADEVLDSSEPQRQRQQQRQRQREPPSPQPADAYPRSTASFPSQEASHREPGAIARSALRGSSSASSAQPSAGGVSACRSLVPRPPDRAGGSFSMSGSGRDHTMQADDSGASAGSSCRSSMVPRRPPPEPELLVVRLLYLSRLPPGGWLQAPSQYQLSLHVGEDARCDPPPAPGAYSTRLVQAGPAQAVAPEEAALKQRIAAAIDAMCAQENGGSGLEASDLESRYKVRLVVRLSEAGPGPAAGGPVYFRVDAWSVSKGAGLFGGESRPELFARAFVPINEPKWHRRACTWPMIDAAGRDVAYLTCEFTFARPPAMVHGFQVSGVTGSEIRLSWFPPPGEDRVVPVLCYRVEACCLGRGRRQNGQFLSSGAQTWQHLGELDPGPNMLDFVAQNLRPDTRYRFRVCAMNEAGQGEHAEQEAATPPCAPAMCGQPRLAGCNGPVLAVEWDPPTYDGGAEVVAYRVWVRPYTATEADPSDWLEVGQLKHNAAGVQRAEIHTEDLNPNIGRYLCSVAAINAAGEAGPSTPDAVCLTLPNPCHVCNPTPQALPALGDIGYDHARSGADLWQRAVQEPGGLLTMTLMEPGKRKMTVPLNFEGNLMSDMALGLVQTPLGGKSGACSGNYQTPPSDSRFSPAQRAAPAWEASAAPLGRRFSDDLGLVLPDDLDASWQDWPSPADIDSRRWHHMDAFGGEGRFSFEDSIGEETTLSAMVTKASRSRPSQPQPSQRQPLSSDLANQEALEQQEMISHLLEEKRDLLGSSLRRYRQAGDQLNRSPDSERLKQAHEEAEIEAAGYQAEVAVLAQKLNDLSEVLASSTRESSSVQLLSELPYNIDR</sequence>
<feature type="region of interest" description="Disordered" evidence="3">
    <location>
        <begin position="858"/>
        <end position="881"/>
    </location>
</feature>
<dbReference type="Pfam" id="PF00041">
    <property type="entry name" value="fn3"/>
    <property type="match status" value="1"/>
</dbReference>
<feature type="domain" description="Fibronectin type-III" evidence="4">
    <location>
        <begin position="461"/>
        <end position="576"/>
    </location>
</feature>
<dbReference type="InterPro" id="IPR050964">
    <property type="entry name" value="Striated_Muscle_Regulatory"/>
</dbReference>
<name>A0A813HGS8_POLGL</name>
<dbReference type="InterPro" id="IPR036116">
    <property type="entry name" value="FN3_sf"/>
</dbReference>
<dbReference type="Proteomes" id="UP000654075">
    <property type="component" value="Unassembled WGS sequence"/>
</dbReference>
<dbReference type="SUPFAM" id="SSF49265">
    <property type="entry name" value="Fibronectin type III"/>
    <property type="match status" value="1"/>
</dbReference>
<feature type="compositionally biased region" description="Low complexity" evidence="3">
    <location>
        <begin position="200"/>
        <end position="225"/>
    </location>
</feature>
<feature type="compositionally biased region" description="Low complexity" evidence="3">
    <location>
        <begin position="254"/>
        <end position="271"/>
    </location>
</feature>
<evidence type="ECO:0000259" key="4">
    <source>
        <dbReference type="PROSITE" id="PS50853"/>
    </source>
</evidence>
<gene>
    <name evidence="5" type="ORF">PGLA1383_LOCUS52087</name>
</gene>
<dbReference type="PANTHER" id="PTHR13817">
    <property type="entry name" value="TITIN"/>
    <property type="match status" value="1"/>
</dbReference>
<dbReference type="OrthoDB" id="409839at2759"/>
<keyword evidence="1" id="KW-0677">Repeat</keyword>
<proteinExistence type="predicted"/>
<dbReference type="PROSITE" id="PS50853">
    <property type="entry name" value="FN3"/>
    <property type="match status" value="1"/>
</dbReference>
<dbReference type="PANTHER" id="PTHR13817:SF73">
    <property type="entry name" value="FIBRONECTIN TYPE-III DOMAIN-CONTAINING PROTEIN"/>
    <property type="match status" value="1"/>
</dbReference>
<evidence type="ECO:0000256" key="3">
    <source>
        <dbReference type="SAM" id="MobiDB-lite"/>
    </source>
</evidence>
<evidence type="ECO:0000313" key="6">
    <source>
        <dbReference type="Proteomes" id="UP000654075"/>
    </source>
</evidence>